<gene>
    <name evidence="1" type="ORF">GCM10023195_19540</name>
</gene>
<dbReference type="RefSeq" id="WP_345351726.1">
    <property type="nucleotide sequence ID" value="NZ_BAABHJ010000005.1"/>
</dbReference>
<accession>A0ABP8TI07</accession>
<organism evidence="1 2">
    <name type="scientific">Actinoallomurus liliacearum</name>
    <dbReference type="NCBI Taxonomy" id="1080073"/>
    <lineage>
        <taxon>Bacteria</taxon>
        <taxon>Bacillati</taxon>
        <taxon>Actinomycetota</taxon>
        <taxon>Actinomycetes</taxon>
        <taxon>Streptosporangiales</taxon>
        <taxon>Thermomonosporaceae</taxon>
        <taxon>Actinoallomurus</taxon>
    </lineage>
</organism>
<dbReference type="Proteomes" id="UP001500212">
    <property type="component" value="Unassembled WGS sequence"/>
</dbReference>
<comment type="caution">
    <text evidence="1">The sequence shown here is derived from an EMBL/GenBank/DDBJ whole genome shotgun (WGS) entry which is preliminary data.</text>
</comment>
<evidence type="ECO:0000313" key="1">
    <source>
        <dbReference type="EMBL" id="GAA4605589.1"/>
    </source>
</evidence>
<name>A0ABP8TI07_9ACTN</name>
<keyword evidence="2" id="KW-1185">Reference proteome</keyword>
<proteinExistence type="predicted"/>
<sequence>MAWGIGGVPRPGSRPATRPLLYVDIDGVLNPAATDTEGFTAHRIGGLTVRLSPAHGDWLRELADRYDLVWATTWEHEANVHVGPLLTRRHVDRLLAWPRANR</sequence>
<dbReference type="EMBL" id="BAABHJ010000005">
    <property type="protein sequence ID" value="GAA4605589.1"/>
    <property type="molecule type" value="Genomic_DNA"/>
</dbReference>
<reference evidence="2" key="1">
    <citation type="journal article" date="2019" name="Int. J. Syst. Evol. Microbiol.">
        <title>The Global Catalogue of Microorganisms (GCM) 10K type strain sequencing project: providing services to taxonomists for standard genome sequencing and annotation.</title>
        <authorList>
            <consortium name="The Broad Institute Genomics Platform"/>
            <consortium name="The Broad Institute Genome Sequencing Center for Infectious Disease"/>
            <person name="Wu L."/>
            <person name="Ma J."/>
        </authorList>
    </citation>
    <scope>NUCLEOTIDE SEQUENCE [LARGE SCALE GENOMIC DNA]</scope>
    <source>
        <strain evidence="2">JCM 17938</strain>
    </source>
</reference>
<evidence type="ECO:0000313" key="2">
    <source>
        <dbReference type="Proteomes" id="UP001500212"/>
    </source>
</evidence>
<dbReference type="Pfam" id="PF18143">
    <property type="entry name" value="HAD_SAK_2"/>
    <property type="match status" value="1"/>
</dbReference>
<protein>
    <submittedName>
        <fullName evidence="1">Uncharacterized protein</fullName>
    </submittedName>
</protein>